<gene>
    <name evidence="8" type="ORF">LIER_05947</name>
</gene>
<feature type="region of interest" description="Disordered" evidence="6">
    <location>
        <begin position="99"/>
        <end position="119"/>
    </location>
</feature>
<evidence type="ECO:0000256" key="5">
    <source>
        <dbReference type="PIRNR" id="PIRNR017811"/>
    </source>
</evidence>
<evidence type="ECO:0000256" key="6">
    <source>
        <dbReference type="SAM" id="MobiDB-lite"/>
    </source>
</evidence>
<evidence type="ECO:0000256" key="2">
    <source>
        <dbReference type="ARBA" id="ARBA00010274"/>
    </source>
</evidence>
<keyword evidence="3 5" id="KW-0649">Protein kinase inhibitor</keyword>
<dbReference type="GO" id="GO:0004861">
    <property type="term" value="F:cyclin-dependent protein serine/threonine kinase inhibitor activity"/>
    <property type="evidence" value="ECO:0007669"/>
    <property type="project" value="UniProtKB-UniRule"/>
</dbReference>
<evidence type="ECO:0000256" key="1">
    <source>
        <dbReference type="ARBA" id="ARBA00004642"/>
    </source>
</evidence>
<dbReference type="InterPro" id="IPR003175">
    <property type="entry name" value="CDI_dom"/>
</dbReference>
<dbReference type="AlphaFoldDB" id="A0AAV3P3Q5"/>
<feature type="compositionally biased region" description="Basic and acidic residues" evidence="6">
    <location>
        <begin position="12"/>
        <end position="22"/>
    </location>
</feature>
<dbReference type="GO" id="GO:0051726">
    <property type="term" value="P:regulation of cell cycle"/>
    <property type="evidence" value="ECO:0007669"/>
    <property type="project" value="InterPro"/>
</dbReference>
<dbReference type="Gene3D" id="4.10.365.10">
    <property type="entry name" value="p27"/>
    <property type="match status" value="1"/>
</dbReference>
<sequence length="214" mass="23292">MSDCMMMKTKKTVSEAEKKPEAEENGEFMQLRSRRLDKSAAALMVLKKRGGRKRKAEKLEENNVKETTVEVGDSVAEFDVGGQNEINCFDGVVENVGGGGDANENGGGGGGGGGGDGVAAAEETGEILVPNDRAIRESTPENLIIRAPGDDFAAARPRISRRLQGGCKPSAKEMEDFFAAFEIQQDKHFAEKYNFDFKNETPLPGRYEWVKVEP</sequence>
<dbReference type="InterPro" id="IPR044275">
    <property type="entry name" value="KRP"/>
</dbReference>
<feature type="compositionally biased region" description="Gly residues" evidence="6">
    <location>
        <begin position="99"/>
        <end position="117"/>
    </location>
</feature>
<dbReference type="GO" id="GO:0005654">
    <property type="term" value="C:nucleoplasm"/>
    <property type="evidence" value="ECO:0007669"/>
    <property type="project" value="UniProtKB-SubCell"/>
</dbReference>
<dbReference type="PANTHER" id="PTHR46776">
    <property type="entry name" value="CYCLIN-DEPENDENT KINASE INHIBITOR 4-RELATED"/>
    <property type="match status" value="1"/>
</dbReference>
<reference evidence="8 9" key="1">
    <citation type="submission" date="2024-01" db="EMBL/GenBank/DDBJ databases">
        <title>The complete chloroplast genome sequence of Lithospermum erythrorhizon: insights into the phylogenetic relationship among Boraginaceae species and the maternal lineages of purple gromwells.</title>
        <authorList>
            <person name="Okada T."/>
            <person name="Watanabe K."/>
        </authorList>
    </citation>
    <scope>NUCLEOTIDE SEQUENCE [LARGE SCALE GENOMIC DNA]</scope>
</reference>
<evidence type="ECO:0000313" key="8">
    <source>
        <dbReference type="EMBL" id="GAA0145858.1"/>
    </source>
</evidence>
<comment type="similarity">
    <text evidence="2 5">Belongs to the CDI family. ICK/KRP subfamily.</text>
</comment>
<accession>A0AAV3P3Q5</accession>
<protein>
    <recommendedName>
        <fullName evidence="5">Cyclin-dependent kinase inhibitor</fullName>
    </recommendedName>
</protein>
<organism evidence="8 9">
    <name type="scientific">Lithospermum erythrorhizon</name>
    <name type="common">Purple gromwell</name>
    <name type="synonym">Lithospermum officinale var. erythrorhizon</name>
    <dbReference type="NCBI Taxonomy" id="34254"/>
    <lineage>
        <taxon>Eukaryota</taxon>
        <taxon>Viridiplantae</taxon>
        <taxon>Streptophyta</taxon>
        <taxon>Embryophyta</taxon>
        <taxon>Tracheophyta</taxon>
        <taxon>Spermatophyta</taxon>
        <taxon>Magnoliopsida</taxon>
        <taxon>eudicotyledons</taxon>
        <taxon>Gunneridae</taxon>
        <taxon>Pentapetalae</taxon>
        <taxon>asterids</taxon>
        <taxon>lamiids</taxon>
        <taxon>Boraginales</taxon>
        <taxon>Boraginaceae</taxon>
        <taxon>Boraginoideae</taxon>
        <taxon>Lithospermeae</taxon>
        <taxon>Lithospermum</taxon>
    </lineage>
</organism>
<dbReference type="InterPro" id="IPR044898">
    <property type="entry name" value="CDI_dom_sf"/>
</dbReference>
<name>A0AAV3P3Q5_LITER</name>
<evidence type="ECO:0000256" key="3">
    <source>
        <dbReference type="ARBA" id="ARBA00023013"/>
    </source>
</evidence>
<comment type="caution">
    <text evidence="8">The sequence shown here is derived from an EMBL/GenBank/DDBJ whole genome shotgun (WGS) entry which is preliminary data.</text>
</comment>
<evidence type="ECO:0000313" key="9">
    <source>
        <dbReference type="Proteomes" id="UP001454036"/>
    </source>
</evidence>
<dbReference type="PIRSF" id="PIRSF017811">
    <property type="entry name" value="CDK_inhib_pln"/>
    <property type="match status" value="1"/>
</dbReference>
<keyword evidence="4" id="KW-0131">Cell cycle</keyword>
<dbReference type="Pfam" id="PF02234">
    <property type="entry name" value="CDI"/>
    <property type="match status" value="1"/>
</dbReference>
<evidence type="ECO:0000259" key="7">
    <source>
        <dbReference type="Pfam" id="PF02234"/>
    </source>
</evidence>
<dbReference type="Proteomes" id="UP001454036">
    <property type="component" value="Unassembled WGS sequence"/>
</dbReference>
<evidence type="ECO:0000256" key="4">
    <source>
        <dbReference type="ARBA" id="ARBA00023306"/>
    </source>
</evidence>
<feature type="domain" description="Cyclin-dependent kinase inhibitor" evidence="7">
    <location>
        <begin position="169"/>
        <end position="212"/>
    </location>
</feature>
<comment type="subcellular location">
    <subcellularLocation>
        <location evidence="1">Nucleus</location>
        <location evidence="1">Nucleoplasm</location>
    </subcellularLocation>
</comment>
<proteinExistence type="inferred from homology"/>
<feature type="region of interest" description="Disordered" evidence="6">
    <location>
        <begin position="1"/>
        <end position="34"/>
    </location>
</feature>
<dbReference type="EMBL" id="BAABME010000841">
    <property type="protein sequence ID" value="GAA0145858.1"/>
    <property type="molecule type" value="Genomic_DNA"/>
</dbReference>
<keyword evidence="9" id="KW-1185">Reference proteome</keyword>